<evidence type="ECO:0000256" key="2">
    <source>
        <dbReference type="ARBA" id="ARBA00022448"/>
    </source>
</evidence>
<dbReference type="CDD" id="cd03224">
    <property type="entry name" value="ABC_TM1139_LivF_branched"/>
    <property type="match status" value="1"/>
</dbReference>
<dbReference type="EMBL" id="FCOI02000015">
    <property type="protein sequence ID" value="SAK71728.1"/>
    <property type="molecule type" value="Genomic_DNA"/>
</dbReference>
<dbReference type="Pfam" id="PF00005">
    <property type="entry name" value="ABC_tran"/>
    <property type="match status" value="1"/>
</dbReference>
<organism evidence="9 10">
    <name type="scientific">Caballeronia temeraria</name>
    <dbReference type="NCBI Taxonomy" id="1777137"/>
    <lineage>
        <taxon>Bacteria</taxon>
        <taxon>Pseudomonadati</taxon>
        <taxon>Pseudomonadota</taxon>
        <taxon>Betaproteobacteria</taxon>
        <taxon>Burkholderiales</taxon>
        <taxon>Burkholderiaceae</taxon>
        <taxon>Caballeronia</taxon>
    </lineage>
</organism>
<dbReference type="SMART" id="SM00382">
    <property type="entry name" value="AAA"/>
    <property type="match status" value="1"/>
</dbReference>
<dbReference type="SUPFAM" id="SSF52540">
    <property type="entry name" value="P-loop containing nucleoside triphosphate hydrolases"/>
    <property type="match status" value="1"/>
</dbReference>
<dbReference type="InterPro" id="IPR017871">
    <property type="entry name" value="ABC_transporter-like_CS"/>
</dbReference>
<evidence type="ECO:0000313" key="9">
    <source>
        <dbReference type="EMBL" id="SAK71728.1"/>
    </source>
</evidence>
<dbReference type="Gene3D" id="3.40.50.300">
    <property type="entry name" value="P-loop containing nucleotide triphosphate hydrolases"/>
    <property type="match status" value="1"/>
</dbReference>
<dbReference type="GO" id="GO:0016887">
    <property type="term" value="F:ATP hydrolysis activity"/>
    <property type="evidence" value="ECO:0007669"/>
    <property type="project" value="InterPro"/>
</dbReference>
<evidence type="ECO:0000256" key="5">
    <source>
        <dbReference type="ARBA" id="ARBA00022741"/>
    </source>
</evidence>
<sequence length="238" mass="25620">MSAQLRIEDVRAWYGAAQVLHGVNLSIDEGEAVALVGRNGSGRSTLAKAIMGLVRCTGDMRYRDVQLIGLRSHRIARMGIGYVPETRDVFPALTVRENLLLGERKGTRFTLNDAYRLFPVLEERAPVKAGALSGGEQQMLALARTLTGDPSLVVIDEPGEGLAPQVLAQVAACLAMLRERGVAMLLIEERLTIARTLDARVAVMGHGAIQFDGTIATLMQDEAITRQWLSVGGSVVSG</sequence>
<keyword evidence="3" id="KW-1003">Cell membrane</keyword>
<evidence type="ECO:0000256" key="3">
    <source>
        <dbReference type="ARBA" id="ARBA00022475"/>
    </source>
</evidence>
<dbReference type="AlphaFoldDB" id="A0A158BNS5"/>
<dbReference type="GO" id="GO:0005524">
    <property type="term" value="F:ATP binding"/>
    <property type="evidence" value="ECO:0007669"/>
    <property type="project" value="UniProtKB-KW"/>
</dbReference>
<dbReference type="InterPro" id="IPR003439">
    <property type="entry name" value="ABC_transporter-like_ATP-bd"/>
</dbReference>
<dbReference type="PROSITE" id="PS50893">
    <property type="entry name" value="ABC_TRANSPORTER_2"/>
    <property type="match status" value="1"/>
</dbReference>
<comment type="similarity">
    <text evidence="1">Belongs to the ABC transporter superfamily.</text>
</comment>
<reference evidence="10" key="1">
    <citation type="submission" date="2016-01" db="EMBL/GenBank/DDBJ databases">
        <authorList>
            <person name="Peeters Charlotte."/>
        </authorList>
    </citation>
    <scope>NUCLEOTIDE SEQUENCE [LARGE SCALE GENOMIC DNA]</scope>
</reference>
<proteinExistence type="inferred from homology"/>
<evidence type="ECO:0000256" key="7">
    <source>
        <dbReference type="ARBA" id="ARBA00022970"/>
    </source>
</evidence>
<keyword evidence="4" id="KW-0997">Cell inner membrane</keyword>
<dbReference type="OrthoDB" id="8939629at2"/>
<dbReference type="PANTHER" id="PTHR43820">
    <property type="entry name" value="HIGH-AFFINITY BRANCHED-CHAIN AMINO ACID TRANSPORT ATP-BINDING PROTEIN LIVF"/>
    <property type="match status" value="1"/>
</dbReference>
<evidence type="ECO:0000259" key="8">
    <source>
        <dbReference type="PROSITE" id="PS50893"/>
    </source>
</evidence>
<protein>
    <submittedName>
        <fullName evidence="9">ABC transporter-like protein</fullName>
    </submittedName>
</protein>
<name>A0A158BNS5_9BURK</name>
<dbReference type="PROSITE" id="PS00211">
    <property type="entry name" value="ABC_TRANSPORTER_1"/>
    <property type="match status" value="1"/>
</dbReference>
<keyword evidence="4" id="KW-0472">Membrane</keyword>
<dbReference type="InterPro" id="IPR027417">
    <property type="entry name" value="P-loop_NTPase"/>
</dbReference>
<feature type="domain" description="ABC transporter" evidence="8">
    <location>
        <begin position="5"/>
        <end position="231"/>
    </location>
</feature>
<keyword evidence="10" id="KW-1185">Reference proteome</keyword>
<dbReference type="STRING" id="1777137.AWB76_04499"/>
<keyword evidence="6" id="KW-0067">ATP-binding</keyword>
<keyword evidence="2" id="KW-0813">Transport</keyword>
<evidence type="ECO:0000313" key="10">
    <source>
        <dbReference type="Proteomes" id="UP000054624"/>
    </source>
</evidence>
<accession>A0A158BNS5</accession>
<dbReference type="Proteomes" id="UP000054624">
    <property type="component" value="Unassembled WGS sequence"/>
</dbReference>
<keyword evidence="5" id="KW-0547">Nucleotide-binding</keyword>
<dbReference type="GO" id="GO:0015807">
    <property type="term" value="P:L-amino acid transport"/>
    <property type="evidence" value="ECO:0007669"/>
    <property type="project" value="TreeGrafter"/>
</dbReference>
<evidence type="ECO:0000256" key="6">
    <source>
        <dbReference type="ARBA" id="ARBA00022840"/>
    </source>
</evidence>
<dbReference type="InterPro" id="IPR052156">
    <property type="entry name" value="BCAA_Transport_ATP-bd_LivF"/>
</dbReference>
<dbReference type="GO" id="GO:0015658">
    <property type="term" value="F:branched-chain amino acid transmembrane transporter activity"/>
    <property type="evidence" value="ECO:0007669"/>
    <property type="project" value="TreeGrafter"/>
</dbReference>
<gene>
    <name evidence="9" type="ORF">AWB76_04499</name>
</gene>
<dbReference type="RefSeq" id="WP_061162259.1">
    <property type="nucleotide sequence ID" value="NZ_FCOI02000015.1"/>
</dbReference>
<dbReference type="InterPro" id="IPR003593">
    <property type="entry name" value="AAA+_ATPase"/>
</dbReference>
<dbReference type="PANTHER" id="PTHR43820:SF2">
    <property type="entry name" value="ABC TRANSPORTER ATP-BINDING PROTEIN"/>
    <property type="match status" value="1"/>
</dbReference>
<evidence type="ECO:0000256" key="1">
    <source>
        <dbReference type="ARBA" id="ARBA00005417"/>
    </source>
</evidence>
<evidence type="ECO:0000256" key="4">
    <source>
        <dbReference type="ARBA" id="ARBA00022519"/>
    </source>
</evidence>
<keyword evidence="7" id="KW-0029">Amino-acid transport</keyword>